<evidence type="ECO:0000313" key="2">
    <source>
        <dbReference type="Proteomes" id="UP000076842"/>
    </source>
</evidence>
<keyword evidence="2" id="KW-1185">Reference proteome</keyword>
<reference evidence="1 2" key="1">
    <citation type="journal article" date="2016" name="Mol. Biol. Evol.">
        <title>Comparative Genomics of Early-Diverging Mushroom-Forming Fungi Provides Insights into the Origins of Lignocellulose Decay Capabilities.</title>
        <authorList>
            <person name="Nagy L.G."/>
            <person name="Riley R."/>
            <person name="Tritt A."/>
            <person name="Adam C."/>
            <person name="Daum C."/>
            <person name="Floudas D."/>
            <person name="Sun H."/>
            <person name="Yadav J.S."/>
            <person name="Pangilinan J."/>
            <person name="Larsson K.H."/>
            <person name="Matsuura K."/>
            <person name="Barry K."/>
            <person name="Labutti K."/>
            <person name="Kuo R."/>
            <person name="Ohm R.A."/>
            <person name="Bhattacharya S.S."/>
            <person name="Shirouzu T."/>
            <person name="Yoshinaga Y."/>
            <person name="Martin F.M."/>
            <person name="Grigoriev I.V."/>
            <person name="Hibbett D.S."/>
        </authorList>
    </citation>
    <scope>NUCLEOTIDE SEQUENCE [LARGE SCALE GENOMIC DNA]</scope>
    <source>
        <strain evidence="1 2">HHB12733</strain>
    </source>
</reference>
<dbReference type="InParanoid" id="A0A165HC91"/>
<dbReference type="Proteomes" id="UP000076842">
    <property type="component" value="Unassembled WGS sequence"/>
</dbReference>
<accession>A0A165HC91</accession>
<gene>
    <name evidence="1" type="ORF">CALCODRAFT_215970</name>
</gene>
<evidence type="ECO:0000313" key="1">
    <source>
        <dbReference type="EMBL" id="KZT59109.1"/>
    </source>
</evidence>
<proteinExistence type="predicted"/>
<organism evidence="1 2">
    <name type="scientific">Calocera cornea HHB12733</name>
    <dbReference type="NCBI Taxonomy" id="1353952"/>
    <lineage>
        <taxon>Eukaryota</taxon>
        <taxon>Fungi</taxon>
        <taxon>Dikarya</taxon>
        <taxon>Basidiomycota</taxon>
        <taxon>Agaricomycotina</taxon>
        <taxon>Dacrymycetes</taxon>
        <taxon>Dacrymycetales</taxon>
        <taxon>Dacrymycetaceae</taxon>
        <taxon>Calocera</taxon>
    </lineage>
</organism>
<name>A0A165HC91_9BASI</name>
<sequence>MASPPCLYHGDAQRRFPLLTPAAAIGLLVSARPVRQNLIRHLLSSTKIAPSADFPFVLFRRSVGTSCGPPESLVLLPQSRCLLLKALASVSFVQHVILTSASFKDNKLHLAARDPCSDTFCLASSSFFGLPVVGHIQG</sequence>
<dbReference type="AlphaFoldDB" id="A0A165HC91"/>
<dbReference type="EMBL" id="KV423944">
    <property type="protein sequence ID" value="KZT59109.1"/>
    <property type="molecule type" value="Genomic_DNA"/>
</dbReference>
<protein>
    <submittedName>
        <fullName evidence="1">Uncharacterized protein</fullName>
    </submittedName>
</protein>